<gene>
    <name evidence="10" type="ORF">AT705_10295</name>
</gene>
<reference evidence="10 11" key="1">
    <citation type="submission" date="2015-12" db="EMBL/GenBank/DDBJ databases">
        <title>Complete genome sequence of Pseudoalteromonas rubra SCSIO 6842, harboring a conjugative plasmid.</title>
        <authorList>
            <person name="Li B."/>
            <person name="Wang X."/>
        </authorList>
    </citation>
    <scope>NUCLEOTIDE SEQUENCE [LARGE SCALE GENOMIC DNA]</scope>
    <source>
        <strain evidence="10 11">SCSIO 6842</strain>
    </source>
</reference>
<evidence type="ECO:0000259" key="8">
    <source>
        <dbReference type="PROSITE" id="PS50109"/>
    </source>
</evidence>
<dbReference type="Pfam" id="PF00072">
    <property type="entry name" value="Response_reg"/>
    <property type="match status" value="1"/>
</dbReference>
<keyword evidence="5" id="KW-0418">Kinase</keyword>
<dbReference type="InterPro" id="IPR036097">
    <property type="entry name" value="HisK_dim/P_sf"/>
</dbReference>
<feature type="transmembrane region" description="Helical" evidence="7">
    <location>
        <begin position="90"/>
        <end position="108"/>
    </location>
</feature>
<feature type="transmembrane region" description="Helical" evidence="7">
    <location>
        <begin position="151"/>
        <end position="171"/>
    </location>
</feature>
<dbReference type="CDD" id="cd16922">
    <property type="entry name" value="HATPase_EvgS-ArcB-TorS-like"/>
    <property type="match status" value="1"/>
</dbReference>
<dbReference type="CDD" id="cd00082">
    <property type="entry name" value="HisKA"/>
    <property type="match status" value="1"/>
</dbReference>
<dbReference type="Proteomes" id="UP000069015">
    <property type="component" value="Chromosome 1"/>
</dbReference>
<keyword evidence="7" id="KW-1133">Transmembrane helix</keyword>
<dbReference type="Pfam" id="PF02518">
    <property type="entry name" value="HATPase_c"/>
    <property type="match status" value="1"/>
</dbReference>
<dbReference type="SUPFAM" id="SSF55874">
    <property type="entry name" value="ATPase domain of HSP90 chaperone/DNA topoisomerase II/histidine kinase"/>
    <property type="match status" value="1"/>
</dbReference>
<dbReference type="PRINTS" id="PR00344">
    <property type="entry name" value="BCTRLSENSOR"/>
</dbReference>
<feature type="domain" description="Response regulatory" evidence="9">
    <location>
        <begin position="479"/>
        <end position="596"/>
    </location>
</feature>
<evidence type="ECO:0000256" key="1">
    <source>
        <dbReference type="ARBA" id="ARBA00000085"/>
    </source>
</evidence>
<dbReference type="EC" id="2.7.13.3" evidence="2"/>
<organism evidence="10 11">
    <name type="scientific">Pseudoalteromonas rubra</name>
    <dbReference type="NCBI Taxonomy" id="43658"/>
    <lineage>
        <taxon>Bacteria</taxon>
        <taxon>Pseudomonadati</taxon>
        <taxon>Pseudomonadota</taxon>
        <taxon>Gammaproteobacteria</taxon>
        <taxon>Alteromonadales</taxon>
        <taxon>Pseudoalteromonadaceae</taxon>
        <taxon>Pseudoalteromonas</taxon>
    </lineage>
</organism>
<dbReference type="SUPFAM" id="SSF47384">
    <property type="entry name" value="Homodimeric domain of signal transducing histidine kinase"/>
    <property type="match status" value="1"/>
</dbReference>
<dbReference type="SMART" id="SM00448">
    <property type="entry name" value="REC"/>
    <property type="match status" value="1"/>
</dbReference>
<dbReference type="SUPFAM" id="SSF52172">
    <property type="entry name" value="CheY-like"/>
    <property type="match status" value="1"/>
</dbReference>
<dbReference type="InterPro" id="IPR003661">
    <property type="entry name" value="HisK_dim/P_dom"/>
</dbReference>
<evidence type="ECO:0000256" key="3">
    <source>
        <dbReference type="ARBA" id="ARBA00022553"/>
    </source>
</evidence>
<dbReference type="EMBL" id="CP013611">
    <property type="protein sequence ID" value="ALU43298.1"/>
    <property type="molecule type" value="Genomic_DNA"/>
</dbReference>
<proteinExistence type="predicted"/>
<dbReference type="Gene3D" id="3.40.50.2300">
    <property type="match status" value="1"/>
</dbReference>
<evidence type="ECO:0000256" key="7">
    <source>
        <dbReference type="SAM" id="Phobius"/>
    </source>
</evidence>
<feature type="modified residue" description="4-aspartylphosphate" evidence="6">
    <location>
        <position position="528"/>
    </location>
</feature>
<dbReference type="AlphaFoldDB" id="A0A0U2XZ99"/>
<feature type="transmembrane region" description="Helical" evidence="7">
    <location>
        <begin position="37"/>
        <end position="55"/>
    </location>
</feature>
<feature type="transmembrane region" description="Helical" evidence="7">
    <location>
        <begin position="61"/>
        <end position="78"/>
    </location>
</feature>
<evidence type="ECO:0000256" key="6">
    <source>
        <dbReference type="PROSITE-ProRule" id="PRU00169"/>
    </source>
</evidence>
<dbReference type="Gene3D" id="3.30.565.10">
    <property type="entry name" value="Histidine kinase-like ATPase, C-terminal domain"/>
    <property type="match status" value="1"/>
</dbReference>
<dbReference type="SMART" id="SM00387">
    <property type="entry name" value="HATPase_c"/>
    <property type="match status" value="1"/>
</dbReference>
<dbReference type="InterPro" id="IPR004358">
    <property type="entry name" value="Sig_transdc_His_kin-like_C"/>
</dbReference>
<evidence type="ECO:0000256" key="2">
    <source>
        <dbReference type="ARBA" id="ARBA00012438"/>
    </source>
</evidence>
<dbReference type="InterPro" id="IPR005467">
    <property type="entry name" value="His_kinase_dom"/>
</dbReference>
<dbReference type="SMART" id="SM00388">
    <property type="entry name" value="HisKA"/>
    <property type="match status" value="1"/>
</dbReference>
<dbReference type="InterPro" id="IPR011006">
    <property type="entry name" value="CheY-like_superfamily"/>
</dbReference>
<evidence type="ECO:0000256" key="4">
    <source>
        <dbReference type="ARBA" id="ARBA00022679"/>
    </source>
</evidence>
<evidence type="ECO:0000313" key="10">
    <source>
        <dbReference type="EMBL" id="ALU43298.1"/>
    </source>
</evidence>
<accession>A0A0U2XZ99</accession>
<keyword evidence="4" id="KW-0808">Transferase</keyword>
<dbReference type="CDD" id="cd17546">
    <property type="entry name" value="REC_hyHK_CKI1_RcsC-like"/>
    <property type="match status" value="1"/>
</dbReference>
<dbReference type="KEGG" id="prr:AT705_10295"/>
<dbReference type="InterPro" id="IPR001789">
    <property type="entry name" value="Sig_transdc_resp-reg_receiver"/>
</dbReference>
<dbReference type="PROSITE" id="PS50109">
    <property type="entry name" value="HIS_KIN"/>
    <property type="match status" value="1"/>
</dbReference>
<feature type="transmembrane region" description="Helical" evidence="7">
    <location>
        <begin position="6"/>
        <end position="28"/>
    </location>
</feature>
<dbReference type="PROSITE" id="PS51257">
    <property type="entry name" value="PROKAR_LIPOPROTEIN"/>
    <property type="match status" value="1"/>
</dbReference>
<feature type="transmembrane region" description="Helical" evidence="7">
    <location>
        <begin position="191"/>
        <end position="213"/>
    </location>
</feature>
<evidence type="ECO:0000256" key="5">
    <source>
        <dbReference type="ARBA" id="ARBA00022777"/>
    </source>
</evidence>
<evidence type="ECO:0000313" key="11">
    <source>
        <dbReference type="Proteomes" id="UP000069015"/>
    </source>
</evidence>
<comment type="catalytic activity">
    <reaction evidence="1">
        <text>ATP + protein L-histidine = ADP + protein N-phospho-L-histidine.</text>
        <dbReference type="EC" id="2.7.13.3"/>
    </reaction>
</comment>
<evidence type="ECO:0000259" key="9">
    <source>
        <dbReference type="PROSITE" id="PS50110"/>
    </source>
</evidence>
<dbReference type="RefSeq" id="WP_058796525.1">
    <property type="nucleotide sequence ID" value="NZ_CP013611.1"/>
</dbReference>
<dbReference type="Pfam" id="PF00512">
    <property type="entry name" value="HisKA"/>
    <property type="match status" value="1"/>
</dbReference>
<feature type="domain" description="Histidine kinase" evidence="8">
    <location>
        <begin position="239"/>
        <end position="459"/>
    </location>
</feature>
<keyword evidence="7" id="KW-0812">Transmembrane</keyword>
<name>A0A0U2XZ99_9GAMM</name>
<dbReference type="GO" id="GO:0000155">
    <property type="term" value="F:phosphorelay sensor kinase activity"/>
    <property type="evidence" value="ECO:0007669"/>
    <property type="project" value="InterPro"/>
</dbReference>
<dbReference type="InterPro" id="IPR036890">
    <property type="entry name" value="HATPase_C_sf"/>
</dbReference>
<sequence>MGDPKQLLQILALTSCVCALFMLVNWFIHRRLLGTRLWASFSICTAFGCIFIASFSLSVTWTIFVSNCLIFIGLYCLSRGSEQFFSVPRLSWPWWLLAGIFFPGYVYYTYIDANFIARVILNYMGWALSMILCLRALWLGQRRQWQSFSPAHWAFALACVCLFIVFTVRLLMLHHYTQHDSLTTNNWVNQFFSVSVIVMPLILCFSLCLLCSGRREQELHELRHRAELAAQHKERSLTLLSHELRTPLNAIVGHAELLKRAPREPQQHGHFCDVIIATAMSMSDLANQILLQARGAVPNTIVEPVNLATHLKEQIRFFKPLAEKKHLKLSLTIQGVDTNLQVMIDKDPFTLVIKNLLSNAIKYTEHGTVELIVFGYALSANRHQLRVAVKDTGIGLSQAQQQQVFEPFVTFGSPRAIADSAGVGLALCKQLLENMGVDLEVHSEPGEGSEFFFEIQVNSQLGEQLDTFDSKPTTLGDMSVLVVEDNLLNREVVRGYLDNLGLDYQLAETLADAEQWLLQGQFDVVLLDMHLSDGHGLEWYQTRFTKLGLTHPPVVMALTGDVDQQARQAYQQAGIFDCLEKPLRVTALRQALERIVKQNSSGLAATEAAYVDLAFVERQLSESSVRSEFASRLVYLSDRLDYEFAQLRGLADIQSDDSLREKLLQLEHEVEQLGLYALRQALHHTRRRTAQERDIDWPALHQFAKQSASALQSCHQRITARVLEKAQG</sequence>
<keyword evidence="7" id="KW-0472">Membrane</keyword>
<feature type="transmembrane region" description="Helical" evidence="7">
    <location>
        <begin position="120"/>
        <end position="139"/>
    </location>
</feature>
<protein>
    <recommendedName>
        <fullName evidence="2">histidine kinase</fullName>
        <ecNumber evidence="2">2.7.13.3</ecNumber>
    </recommendedName>
</protein>
<dbReference type="Gene3D" id="1.10.287.130">
    <property type="match status" value="1"/>
</dbReference>
<keyword evidence="3 6" id="KW-0597">Phosphoprotein</keyword>
<dbReference type="InterPro" id="IPR003594">
    <property type="entry name" value="HATPase_dom"/>
</dbReference>
<dbReference type="PROSITE" id="PS50110">
    <property type="entry name" value="RESPONSE_REGULATORY"/>
    <property type="match status" value="1"/>
</dbReference>
<dbReference type="PANTHER" id="PTHR43047">
    <property type="entry name" value="TWO-COMPONENT HISTIDINE PROTEIN KINASE"/>
    <property type="match status" value="1"/>
</dbReference>